<organism evidence="1 2">
    <name type="scientific">Cardiocondyla obscurior</name>
    <dbReference type="NCBI Taxonomy" id="286306"/>
    <lineage>
        <taxon>Eukaryota</taxon>
        <taxon>Metazoa</taxon>
        <taxon>Ecdysozoa</taxon>
        <taxon>Arthropoda</taxon>
        <taxon>Hexapoda</taxon>
        <taxon>Insecta</taxon>
        <taxon>Pterygota</taxon>
        <taxon>Neoptera</taxon>
        <taxon>Endopterygota</taxon>
        <taxon>Hymenoptera</taxon>
        <taxon>Apocrita</taxon>
        <taxon>Aculeata</taxon>
        <taxon>Formicoidea</taxon>
        <taxon>Formicidae</taxon>
        <taxon>Myrmicinae</taxon>
        <taxon>Cardiocondyla</taxon>
    </lineage>
</organism>
<evidence type="ECO:0000313" key="2">
    <source>
        <dbReference type="Proteomes" id="UP001430953"/>
    </source>
</evidence>
<protein>
    <submittedName>
        <fullName evidence="1">Uncharacterized protein</fullName>
    </submittedName>
</protein>
<gene>
    <name evidence="1" type="ORF">PUN28_000793</name>
</gene>
<dbReference type="AlphaFoldDB" id="A0AAW2H1F2"/>
<accession>A0AAW2H1F2</accession>
<proteinExistence type="predicted"/>
<comment type="caution">
    <text evidence="1">The sequence shown here is derived from an EMBL/GenBank/DDBJ whole genome shotgun (WGS) entry which is preliminary data.</text>
</comment>
<name>A0AAW2H1F2_9HYME</name>
<keyword evidence="2" id="KW-1185">Reference proteome</keyword>
<reference evidence="1 2" key="1">
    <citation type="submission" date="2023-03" db="EMBL/GenBank/DDBJ databases">
        <title>High recombination rates correlate with genetic variation in Cardiocondyla obscurior ants.</title>
        <authorList>
            <person name="Errbii M."/>
        </authorList>
    </citation>
    <scope>NUCLEOTIDE SEQUENCE [LARGE SCALE GENOMIC DNA]</scope>
    <source>
        <strain evidence="1">Alpha-2009</strain>
        <tissue evidence="1">Whole body</tissue>
    </source>
</reference>
<dbReference type="EMBL" id="JADYXP020000001">
    <property type="protein sequence ID" value="KAL0133251.1"/>
    <property type="molecule type" value="Genomic_DNA"/>
</dbReference>
<sequence length="83" mass="9863">MIKRWEQPAMIVGEVDENRRTREGFWLLAASQPTRLRAKRTRATKRDWTDSLLRGSRAIPLHPRRDVPRRRCTSCRARVQPLQ</sequence>
<dbReference type="Proteomes" id="UP001430953">
    <property type="component" value="Unassembled WGS sequence"/>
</dbReference>
<evidence type="ECO:0000313" key="1">
    <source>
        <dbReference type="EMBL" id="KAL0133251.1"/>
    </source>
</evidence>